<dbReference type="SUPFAM" id="SSF46689">
    <property type="entry name" value="Homeodomain-like"/>
    <property type="match status" value="1"/>
</dbReference>
<evidence type="ECO:0000313" key="9">
    <source>
        <dbReference type="Proteomes" id="UP000320707"/>
    </source>
</evidence>
<feature type="domain" description="C2H2-type" evidence="7">
    <location>
        <begin position="73"/>
        <end position="98"/>
    </location>
</feature>
<feature type="compositionally biased region" description="Low complexity" evidence="6">
    <location>
        <begin position="271"/>
        <end position="282"/>
    </location>
</feature>
<dbReference type="Proteomes" id="UP000320707">
    <property type="component" value="Unassembled WGS sequence"/>
</dbReference>
<proteinExistence type="predicted"/>
<dbReference type="InterPro" id="IPR013087">
    <property type="entry name" value="Znf_C2H2_type"/>
</dbReference>
<dbReference type="FunFam" id="3.30.160.60:FF:000125">
    <property type="entry name" value="Putative zinc finger protein 143"/>
    <property type="match status" value="2"/>
</dbReference>
<dbReference type="Gene3D" id="1.10.10.60">
    <property type="entry name" value="Homeodomain-like"/>
    <property type="match status" value="1"/>
</dbReference>
<keyword evidence="4" id="KW-0862">Zinc</keyword>
<feature type="region of interest" description="Disordered" evidence="6">
    <location>
        <begin position="441"/>
        <end position="463"/>
    </location>
</feature>
<dbReference type="GO" id="GO:0000978">
    <property type="term" value="F:RNA polymerase II cis-regulatory region sequence-specific DNA binding"/>
    <property type="evidence" value="ECO:0007669"/>
    <property type="project" value="TreeGrafter"/>
</dbReference>
<organism evidence="8 9">
    <name type="scientific">Fusarium oxysporum f. sp. cubense</name>
    <dbReference type="NCBI Taxonomy" id="61366"/>
    <lineage>
        <taxon>Eukaryota</taxon>
        <taxon>Fungi</taxon>
        <taxon>Dikarya</taxon>
        <taxon>Ascomycota</taxon>
        <taxon>Pezizomycotina</taxon>
        <taxon>Sordariomycetes</taxon>
        <taxon>Hypocreomycetidae</taxon>
        <taxon>Hypocreales</taxon>
        <taxon>Nectriaceae</taxon>
        <taxon>Fusarium</taxon>
        <taxon>Fusarium oxysporum species complex</taxon>
    </lineage>
</organism>
<dbReference type="InterPro" id="IPR009057">
    <property type="entry name" value="Homeodomain-like_sf"/>
</dbReference>
<feature type="domain" description="C2H2-type" evidence="7">
    <location>
        <begin position="43"/>
        <end position="72"/>
    </location>
</feature>
<dbReference type="SUPFAM" id="SSF57667">
    <property type="entry name" value="beta-beta-alpha zinc fingers"/>
    <property type="match status" value="2"/>
</dbReference>
<keyword evidence="2" id="KW-0677">Repeat</keyword>
<evidence type="ECO:0000256" key="2">
    <source>
        <dbReference type="ARBA" id="ARBA00022737"/>
    </source>
</evidence>
<dbReference type="CDD" id="cd00167">
    <property type="entry name" value="SANT"/>
    <property type="match status" value="1"/>
</dbReference>
<dbReference type="Gene3D" id="3.30.160.60">
    <property type="entry name" value="Classic Zinc Finger"/>
    <property type="match status" value="3"/>
</dbReference>
<dbReference type="Pfam" id="PF00096">
    <property type="entry name" value="zf-C2H2"/>
    <property type="match status" value="4"/>
</dbReference>
<dbReference type="EMBL" id="SRMI01000003">
    <property type="protein sequence ID" value="TVY73745.1"/>
    <property type="molecule type" value="Genomic_DNA"/>
</dbReference>
<feature type="region of interest" description="Disordered" evidence="6">
    <location>
        <begin position="488"/>
        <end position="529"/>
    </location>
</feature>
<reference evidence="8 9" key="1">
    <citation type="journal article" date="2019" name="Microbiol. Resour. Announc.">
        <title>High-quality draft genome sequence of Fusarium oxysporum f. sp. cubense strain 160527, a causal agent of Panama disease.</title>
        <authorList>
            <person name="Asai S."/>
            <person name="Ayukawa Y."/>
            <person name="Gan P."/>
            <person name="Masuda S."/>
            <person name="Komatsu K."/>
            <person name="Shirasu K."/>
            <person name="Arie T."/>
        </authorList>
    </citation>
    <scope>NUCLEOTIDE SEQUENCE [LARGE SCALE GENOMIC DNA]</scope>
    <source>
        <strain evidence="8 9">160527</strain>
    </source>
</reference>
<protein>
    <submittedName>
        <fullName evidence="8">Zinc finger protein GLIS3</fullName>
    </submittedName>
</protein>
<sequence>MPRSSNESSTRRFPCDWPSCKWSFNQNHLLEAHYRIHTKERPFACTFPGCRRSFSQRSGLNVHKRTHTGEKPYQCQHPGCGKSFSDSSARTRHQRTHTEGGLLCGLDGCPKSYRRKDTLKIHQRRHHRQGMALNHTDNCSPDSYDGEPPAIPQHSSMTSSPQELVFMDQGTQDESLTWLPYSDDPPVQSQGHHIPQHEDNRQGIPTSVLGDYHDTSILEEQTHTQLVLREKTMPQRTYDVSGTGHPDVATTINTVSPQYQLSQQVQQLSIDPQCSSSGTTTPVPSPRTPEDLYADGMPGHQRSQHSSYGAFICSGGGQPVDIHDISSPRHGSPQTMAENFLYVSPQMESYPLVPQPFGSPEEGSTAMDEFYSILELSDHPQHPVPLPGTKRPCPSDLDLPAIDMDELEYWGFSGIQRTSWHAPSSDPPIKKKGLDNGLKRAPRVVGKPGMPHPAPPRKWPGQRLTPEEDKMLIELKGEKKLTWSQIKDFFPGRPSNTLKVRHSKLKRRSANTDQPDGATQPLNNSSWCG</sequence>
<dbReference type="GO" id="GO:0000981">
    <property type="term" value="F:DNA-binding transcription factor activity, RNA polymerase II-specific"/>
    <property type="evidence" value="ECO:0007669"/>
    <property type="project" value="UniProtKB-ARBA"/>
</dbReference>
<feature type="compositionally biased region" description="Polar residues" evidence="6">
    <location>
        <begin position="520"/>
        <end position="529"/>
    </location>
</feature>
<dbReference type="PANTHER" id="PTHR23235:SF120">
    <property type="entry name" value="KRUPPEL-LIKE FACTOR 15"/>
    <property type="match status" value="1"/>
</dbReference>
<comment type="caution">
    <text evidence="8">The sequence shown here is derived from an EMBL/GenBank/DDBJ whole genome shotgun (WGS) entry which is preliminary data.</text>
</comment>
<evidence type="ECO:0000256" key="6">
    <source>
        <dbReference type="SAM" id="MobiDB-lite"/>
    </source>
</evidence>
<name>A0A559LHI9_FUSOC</name>
<feature type="domain" description="C2H2-type" evidence="7">
    <location>
        <begin position="102"/>
        <end position="131"/>
    </location>
</feature>
<dbReference type="InterPro" id="IPR036236">
    <property type="entry name" value="Znf_C2H2_sf"/>
</dbReference>
<feature type="domain" description="C2H2-type" evidence="7">
    <location>
        <begin position="13"/>
        <end position="42"/>
    </location>
</feature>
<evidence type="ECO:0000256" key="5">
    <source>
        <dbReference type="PROSITE-ProRule" id="PRU00042"/>
    </source>
</evidence>
<dbReference type="SMART" id="SM00355">
    <property type="entry name" value="ZnF_C2H2"/>
    <property type="match status" value="4"/>
</dbReference>
<dbReference type="PROSITE" id="PS00028">
    <property type="entry name" value="ZINC_FINGER_C2H2_1"/>
    <property type="match status" value="4"/>
</dbReference>
<dbReference type="InterPro" id="IPR001005">
    <property type="entry name" value="SANT/Myb"/>
</dbReference>
<dbReference type="PANTHER" id="PTHR23235">
    <property type="entry name" value="KRUEPPEL-LIKE TRANSCRIPTION FACTOR"/>
    <property type="match status" value="1"/>
</dbReference>
<evidence type="ECO:0000313" key="8">
    <source>
        <dbReference type="EMBL" id="TVY73745.1"/>
    </source>
</evidence>
<keyword evidence="1" id="KW-0479">Metal-binding</keyword>
<dbReference type="GO" id="GO:0008270">
    <property type="term" value="F:zinc ion binding"/>
    <property type="evidence" value="ECO:0007669"/>
    <property type="project" value="UniProtKB-KW"/>
</dbReference>
<dbReference type="AlphaFoldDB" id="A0A559LHI9"/>
<feature type="region of interest" description="Disordered" evidence="6">
    <location>
        <begin position="133"/>
        <end position="160"/>
    </location>
</feature>
<accession>A0A559LHI9</accession>
<gene>
    <name evidence="8" type="primary">Glis3</name>
    <name evidence="8" type="ORF">Focb16_v006032</name>
</gene>
<evidence type="ECO:0000259" key="7">
    <source>
        <dbReference type="PROSITE" id="PS50157"/>
    </source>
</evidence>
<feature type="region of interest" description="Disordered" evidence="6">
    <location>
        <begin position="271"/>
        <end position="290"/>
    </location>
</feature>
<dbReference type="PROSITE" id="PS50157">
    <property type="entry name" value="ZINC_FINGER_C2H2_2"/>
    <property type="match status" value="4"/>
</dbReference>
<evidence type="ECO:0000256" key="3">
    <source>
        <dbReference type="ARBA" id="ARBA00022771"/>
    </source>
</evidence>
<dbReference type="Pfam" id="PF13921">
    <property type="entry name" value="Myb_DNA-bind_6"/>
    <property type="match status" value="1"/>
</dbReference>
<evidence type="ECO:0000256" key="1">
    <source>
        <dbReference type="ARBA" id="ARBA00022723"/>
    </source>
</evidence>
<keyword evidence="3 5" id="KW-0863">Zinc-finger</keyword>
<evidence type="ECO:0000256" key="4">
    <source>
        <dbReference type="ARBA" id="ARBA00022833"/>
    </source>
</evidence>
<feature type="compositionally biased region" description="Basic residues" evidence="6">
    <location>
        <begin position="499"/>
        <end position="509"/>
    </location>
</feature>